<dbReference type="OrthoDB" id="5292888at2"/>
<sequence length="168" mass="20021">MSVKIIKASTKDSEIISKLHALSWKTAYKGIVPQEYLDELKYDFWVDAFQNWISNNILTVQLLYRNETPAGCIAYGKARDENYLGWVEIVSIYIHPDYWRRGYGHKLLETAILDMKKRGYQNCYLWVLRENHSAQKFYEKHGFYYNDEECIFEINNQPLTDIRYVLTL</sequence>
<dbReference type="InterPro" id="IPR016181">
    <property type="entry name" value="Acyl_CoA_acyltransferase"/>
</dbReference>
<dbReference type="SUPFAM" id="SSF55729">
    <property type="entry name" value="Acyl-CoA N-acyltransferases (Nat)"/>
    <property type="match status" value="1"/>
</dbReference>
<dbReference type="InterPro" id="IPR000182">
    <property type="entry name" value="GNAT_dom"/>
</dbReference>
<feature type="domain" description="N-acetyltransferase" evidence="3">
    <location>
        <begin position="3"/>
        <end position="168"/>
    </location>
</feature>
<keyword evidence="5" id="KW-1185">Reference proteome</keyword>
<dbReference type="InterPro" id="IPR050680">
    <property type="entry name" value="YpeA/RimI_acetyltransf"/>
</dbReference>
<dbReference type="Proteomes" id="UP000046155">
    <property type="component" value="Unassembled WGS sequence"/>
</dbReference>
<dbReference type="PANTHER" id="PTHR43420">
    <property type="entry name" value="ACETYLTRANSFERASE"/>
    <property type="match status" value="1"/>
</dbReference>
<evidence type="ECO:0000313" key="5">
    <source>
        <dbReference type="Proteomes" id="UP000046155"/>
    </source>
</evidence>
<name>A0A0B7MBT1_9FIRM</name>
<organism evidence="4 5">
    <name type="scientific">Syntrophaceticus schinkii</name>
    <dbReference type="NCBI Taxonomy" id="499207"/>
    <lineage>
        <taxon>Bacteria</taxon>
        <taxon>Bacillati</taxon>
        <taxon>Bacillota</taxon>
        <taxon>Clostridia</taxon>
        <taxon>Thermoanaerobacterales</taxon>
        <taxon>Thermoanaerobacterales Family III. Incertae Sedis</taxon>
        <taxon>Syntrophaceticus</taxon>
    </lineage>
</organism>
<dbReference type="GO" id="GO:0016747">
    <property type="term" value="F:acyltransferase activity, transferring groups other than amino-acyl groups"/>
    <property type="evidence" value="ECO:0007669"/>
    <property type="project" value="InterPro"/>
</dbReference>
<gene>
    <name evidence="4" type="ORF">SSCH_110022</name>
</gene>
<evidence type="ECO:0000259" key="3">
    <source>
        <dbReference type="PROSITE" id="PS51186"/>
    </source>
</evidence>
<proteinExistence type="predicted"/>
<dbReference type="Pfam" id="PF00583">
    <property type="entry name" value="Acetyltransf_1"/>
    <property type="match status" value="1"/>
</dbReference>
<dbReference type="PROSITE" id="PS51186">
    <property type="entry name" value="GNAT"/>
    <property type="match status" value="1"/>
</dbReference>
<dbReference type="AlphaFoldDB" id="A0A0B7MBT1"/>
<protein>
    <submittedName>
        <fullName evidence="4">GCN5-related N-acetyltransferase</fullName>
    </submittedName>
</protein>
<accession>A0A0B7MBT1</accession>
<evidence type="ECO:0000256" key="2">
    <source>
        <dbReference type="ARBA" id="ARBA00023315"/>
    </source>
</evidence>
<reference evidence="5" key="1">
    <citation type="submission" date="2015-01" db="EMBL/GenBank/DDBJ databases">
        <authorList>
            <person name="Manzoor Shahid"/>
            <person name="Zubair Saima"/>
        </authorList>
    </citation>
    <scope>NUCLEOTIDE SEQUENCE [LARGE SCALE GENOMIC DNA]</scope>
    <source>
        <strain evidence="5">Sp3</strain>
    </source>
</reference>
<keyword evidence="1 4" id="KW-0808">Transferase</keyword>
<dbReference type="Gene3D" id="3.40.630.30">
    <property type="match status" value="1"/>
</dbReference>
<keyword evidence="2" id="KW-0012">Acyltransferase</keyword>
<dbReference type="EMBL" id="CDRZ01000013">
    <property type="protein sequence ID" value="CEO87520.1"/>
    <property type="molecule type" value="Genomic_DNA"/>
</dbReference>
<evidence type="ECO:0000313" key="4">
    <source>
        <dbReference type="EMBL" id="CEO87520.1"/>
    </source>
</evidence>
<dbReference type="CDD" id="cd04301">
    <property type="entry name" value="NAT_SF"/>
    <property type="match status" value="1"/>
</dbReference>
<evidence type="ECO:0000256" key="1">
    <source>
        <dbReference type="ARBA" id="ARBA00022679"/>
    </source>
</evidence>